<dbReference type="GO" id="GO:0018169">
    <property type="term" value="F:ribosomal S6-glutamic acid ligase activity"/>
    <property type="evidence" value="ECO:0007669"/>
    <property type="project" value="TreeGrafter"/>
</dbReference>
<reference evidence="1" key="1">
    <citation type="submission" date="2023-03" db="EMBL/GenBank/DDBJ databases">
        <title>Actinoallomurus iriomotensis NBRC 103684.</title>
        <authorList>
            <person name="Ichikawa N."/>
            <person name="Sato H."/>
            <person name="Tonouchi N."/>
        </authorList>
    </citation>
    <scope>NUCLEOTIDE SEQUENCE</scope>
    <source>
        <strain evidence="1">NBRC 103684</strain>
    </source>
</reference>
<dbReference type="PANTHER" id="PTHR21621:SF0">
    <property type="entry name" value="BETA-CITRYLGLUTAMATE SYNTHASE B-RELATED"/>
    <property type="match status" value="1"/>
</dbReference>
<evidence type="ECO:0000313" key="1">
    <source>
        <dbReference type="EMBL" id="GLY83474.1"/>
    </source>
</evidence>
<dbReference type="RefSeq" id="WP_285567857.1">
    <property type="nucleotide sequence ID" value="NZ_BSTK01000002.1"/>
</dbReference>
<dbReference type="SUPFAM" id="SSF56059">
    <property type="entry name" value="Glutathione synthetase ATP-binding domain-like"/>
    <property type="match status" value="1"/>
</dbReference>
<accession>A0A9W6RXT3</accession>
<dbReference type="PANTHER" id="PTHR21621">
    <property type="entry name" value="RIBOSOMAL PROTEIN S6 MODIFICATION PROTEIN"/>
    <property type="match status" value="1"/>
</dbReference>
<evidence type="ECO:0008006" key="3">
    <source>
        <dbReference type="Google" id="ProtNLM"/>
    </source>
</evidence>
<dbReference type="Proteomes" id="UP001165074">
    <property type="component" value="Unassembled WGS sequence"/>
</dbReference>
<dbReference type="Gene3D" id="3.30.470.20">
    <property type="entry name" value="ATP-grasp fold, B domain"/>
    <property type="match status" value="1"/>
</dbReference>
<dbReference type="AlphaFoldDB" id="A0A9W6RXT3"/>
<organism evidence="1 2">
    <name type="scientific">Actinoallomurus iriomotensis</name>
    <dbReference type="NCBI Taxonomy" id="478107"/>
    <lineage>
        <taxon>Bacteria</taxon>
        <taxon>Bacillati</taxon>
        <taxon>Actinomycetota</taxon>
        <taxon>Actinomycetes</taxon>
        <taxon>Streptosporangiales</taxon>
        <taxon>Thermomonosporaceae</taxon>
        <taxon>Actinoallomurus</taxon>
    </lineage>
</organism>
<comment type="caution">
    <text evidence="1">The sequence shown here is derived from an EMBL/GenBank/DDBJ whole genome shotgun (WGS) entry which is preliminary data.</text>
</comment>
<gene>
    <name evidence="1" type="ORF">Airi02_014040</name>
</gene>
<dbReference type="GO" id="GO:0009432">
    <property type="term" value="P:SOS response"/>
    <property type="evidence" value="ECO:0007669"/>
    <property type="project" value="TreeGrafter"/>
</dbReference>
<proteinExistence type="predicted"/>
<dbReference type="EMBL" id="BSTK01000002">
    <property type="protein sequence ID" value="GLY83474.1"/>
    <property type="molecule type" value="Genomic_DNA"/>
</dbReference>
<keyword evidence="2" id="KW-1185">Reference proteome</keyword>
<name>A0A9W6RXT3_9ACTN</name>
<protein>
    <recommendedName>
        <fullName evidence="3">ATP-grasp domain-containing protein</fullName>
    </recommendedName>
</protein>
<sequence>MRPAVLALTDRRDAHLPFVQRHLDDPIVVVDPRTLLRGGELTYRPESAGTTVIVDGQVLTDVAGVWFRKPLNVSPADLPVDQEVAPYSVSAMREQYSQLLTEFPGARWVSDYFAILRASNKLYQLSVADRIGLRTPPTIFTSEPKRAAEFIRDHRRVVSKPIGIVHPTVNGEQKVLFTTLLDEDRLPDLSNLHLAPSIFQVAPDVVRDLRVTVVGEKVFPAEVTTSRSDGLSQVYDSRLGHYEGGMTITEARDFPVDLAEKCVRLLKELRLSFGAIDLLLDSAGEYWFLENNPNGQWAYVEQVTGQPIGKAIADLLSG</sequence>
<dbReference type="GO" id="GO:0005737">
    <property type="term" value="C:cytoplasm"/>
    <property type="evidence" value="ECO:0007669"/>
    <property type="project" value="TreeGrafter"/>
</dbReference>
<evidence type="ECO:0000313" key="2">
    <source>
        <dbReference type="Proteomes" id="UP001165074"/>
    </source>
</evidence>